<sequence>MTFIRKGSTGITSPFVAFTAHSRARFTLWEFERREGRCNTGNNAGRVANADGVILGSIDGAGLGLSDRGLGSLGEDGEHGVKEFDVRRTWKIGWRRVRELSSEEWMRCDEKREGLTVKELAFYAFWTSNLRLRESPSLHGPLRDGTSNTPMSLEADKND</sequence>
<name>A0A317XTA2_9BASI</name>
<dbReference type="Proteomes" id="UP000246740">
    <property type="component" value="Unassembled WGS sequence"/>
</dbReference>
<proteinExistence type="predicted"/>
<feature type="region of interest" description="Disordered" evidence="1">
    <location>
        <begin position="136"/>
        <end position="159"/>
    </location>
</feature>
<accession>A0A317XTA2</accession>
<evidence type="ECO:0000256" key="1">
    <source>
        <dbReference type="SAM" id="MobiDB-lite"/>
    </source>
</evidence>
<dbReference type="EMBL" id="KZ819190">
    <property type="protein sequence ID" value="PWZ01477.1"/>
    <property type="molecule type" value="Genomic_DNA"/>
</dbReference>
<keyword evidence="3" id="KW-1185">Reference proteome</keyword>
<dbReference type="InParanoid" id="A0A317XTA2"/>
<dbReference type="AlphaFoldDB" id="A0A317XTA2"/>
<evidence type="ECO:0000313" key="3">
    <source>
        <dbReference type="Proteomes" id="UP000246740"/>
    </source>
</evidence>
<gene>
    <name evidence="2" type="ORF">BCV70DRAFT_205243</name>
</gene>
<evidence type="ECO:0000313" key="2">
    <source>
        <dbReference type="EMBL" id="PWZ01477.1"/>
    </source>
</evidence>
<protein>
    <submittedName>
        <fullName evidence="2">Uncharacterized protein</fullName>
    </submittedName>
</protein>
<reference evidence="2 3" key="1">
    <citation type="journal article" date="2018" name="Mol. Biol. Evol.">
        <title>Broad Genomic Sampling Reveals a Smut Pathogenic Ancestry of the Fungal Clade Ustilaginomycotina.</title>
        <authorList>
            <person name="Kijpornyongpan T."/>
            <person name="Mondo S.J."/>
            <person name="Barry K."/>
            <person name="Sandor L."/>
            <person name="Lee J."/>
            <person name="Lipzen A."/>
            <person name="Pangilinan J."/>
            <person name="LaButti K."/>
            <person name="Hainaut M."/>
            <person name="Henrissat B."/>
            <person name="Grigoriev I.V."/>
            <person name="Spatafora J.W."/>
            <person name="Aime M.C."/>
        </authorList>
    </citation>
    <scope>NUCLEOTIDE SEQUENCE [LARGE SCALE GENOMIC DNA]</scope>
    <source>
        <strain evidence="2 3">MCA 3645</strain>
    </source>
</reference>
<organism evidence="2 3">
    <name type="scientific">Testicularia cyperi</name>
    <dbReference type="NCBI Taxonomy" id="1882483"/>
    <lineage>
        <taxon>Eukaryota</taxon>
        <taxon>Fungi</taxon>
        <taxon>Dikarya</taxon>
        <taxon>Basidiomycota</taxon>
        <taxon>Ustilaginomycotina</taxon>
        <taxon>Ustilaginomycetes</taxon>
        <taxon>Ustilaginales</taxon>
        <taxon>Anthracoideaceae</taxon>
        <taxon>Testicularia</taxon>
    </lineage>
</organism>